<dbReference type="Proteomes" id="UP000076532">
    <property type="component" value="Unassembled WGS sequence"/>
</dbReference>
<feature type="signal peptide" evidence="1">
    <location>
        <begin position="1"/>
        <end position="20"/>
    </location>
</feature>
<proteinExistence type="predicted"/>
<gene>
    <name evidence="2" type="ORF">FIBSPDRAFT_1043585</name>
</gene>
<keyword evidence="1" id="KW-0732">Signal</keyword>
<dbReference type="OrthoDB" id="3342934at2759"/>
<accession>A0A166KVW6</accession>
<evidence type="ECO:0000313" key="3">
    <source>
        <dbReference type="Proteomes" id="UP000076532"/>
    </source>
</evidence>
<dbReference type="STRING" id="436010.A0A166KVW6"/>
<dbReference type="AlphaFoldDB" id="A0A166KVW6"/>
<evidence type="ECO:0008006" key="4">
    <source>
        <dbReference type="Google" id="ProtNLM"/>
    </source>
</evidence>
<evidence type="ECO:0000313" key="2">
    <source>
        <dbReference type="EMBL" id="KZP22307.1"/>
    </source>
</evidence>
<sequence>MFSRATAIAIFAALPGIVSAGHSVGIVNNCGSGTPMMDGPAIGLINVSGGYSTGGDMTGWIIYLQTGQCGANGENCLTVEGTLNGGYSSVDISNIAPHAINVPTAFSYTNSAGGKYCASGNCPCNDAAFCQPTDYGAQVGSSDPNASITVTFC</sequence>
<keyword evidence="3" id="KW-1185">Reference proteome</keyword>
<evidence type="ECO:0000256" key="1">
    <source>
        <dbReference type="SAM" id="SignalP"/>
    </source>
</evidence>
<reference evidence="2 3" key="1">
    <citation type="journal article" date="2016" name="Mol. Biol. Evol.">
        <title>Comparative Genomics of Early-Diverging Mushroom-Forming Fungi Provides Insights into the Origins of Lignocellulose Decay Capabilities.</title>
        <authorList>
            <person name="Nagy L.G."/>
            <person name="Riley R."/>
            <person name="Tritt A."/>
            <person name="Adam C."/>
            <person name="Daum C."/>
            <person name="Floudas D."/>
            <person name="Sun H."/>
            <person name="Yadav J.S."/>
            <person name="Pangilinan J."/>
            <person name="Larsson K.H."/>
            <person name="Matsuura K."/>
            <person name="Barry K."/>
            <person name="Labutti K."/>
            <person name="Kuo R."/>
            <person name="Ohm R.A."/>
            <person name="Bhattacharya S.S."/>
            <person name="Shirouzu T."/>
            <person name="Yoshinaga Y."/>
            <person name="Martin F.M."/>
            <person name="Grigoriev I.V."/>
            <person name="Hibbett D.S."/>
        </authorList>
    </citation>
    <scope>NUCLEOTIDE SEQUENCE [LARGE SCALE GENOMIC DNA]</scope>
    <source>
        <strain evidence="2 3">CBS 109695</strain>
    </source>
</reference>
<feature type="chain" id="PRO_5007876526" description="Glycopeptide" evidence="1">
    <location>
        <begin position="21"/>
        <end position="153"/>
    </location>
</feature>
<dbReference type="EMBL" id="KV417540">
    <property type="protein sequence ID" value="KZP22307.1"/>
    <property type="molecule type" value="Genomic_DNA"/>
</dbReference>
<protein>
    <recommendedName>
        <fullName evidence="4">Glycopeptide</fullName>
    </recommendedName>
</protein>
<name>A0A166KVW6_9AGAM</name>
<organism evidence="2 3">
    <name type="scientific">Athelia psychrophila</name>
    <dbReference type="NCBI Taxonomy" id="1759441"/>
    <lineage>
        <taxon>Eukaryota</taxon>
        <taxon>Fungi</taxon>
        <taxon>Dikarya</taxon>
        <taxon>Basidiomycota</taxon>
        <taxon>Agaricomycotina</taxon>
        <taxon>Agaricomycetes</taxon>
        <taxon>Agaricomycetidae</taxon>
        <taxon>Atheliales</taxon>
        <taxon>Atheliaceae</taxon>
        <taxon>Athelia</taxon>
    </lineage>
</organism>